<evidence type="ECO:0000256" key="1">
    <source>
        <dbReference type="ARBA" id="ARBA00023268"/>
    </source>
</evidence>
<sequence>MKRSYGYNISKEDLIKEYRLFYSNIIVEQNKITNFNDNYASNEAIKWYTQDSFLYRLSNKAFRTENFDMVYKLRLFITDLENQIEFLYSKLIDGLPLAIRVYRGQNLHINELQILSKIQHHIDVGNSKPIKQGPYRLLNPEKKTACVKQTAEMFEAGICEPSFGPWVSPVTLVPKKDSTLRFCVDFRKVNEITVKDTSYCKCAGIRPDPEKSEAVRSFPIPGKAKDARAFLGLTGYYRRFIKNYAEVAESLSNSIREKYNPIFAFTPECQQAFELLKQRLISAPIVAYPNFDYPFLLQLDACDYGLGAVPAQNIDGIEHVIAYASRTLQSCERKYSASERECLDSVWDAQHFRSYLEGRPFEVWTDHIDLCHG</sequence>
<protein>
    <recommendedName>
        <fullName evidence="2">Reverse transcriptase/retrotransposon-derived protein RNase H-like domain-containing protein</fullName>
    </recommendedName>
</protein>
<accession>A0A8S2ETP6</accession>
<dbReference type="PANTHER" id="PTHR37984">
    <property type="entry name" value="PROTEIN CBG26694"/>
    <property type="match status" value="1"/>
</dbReference>
<dbReference type="Gene3D" id="3.30.70.270">
    <property type="match status" value="1"/>
</dbReference>
<evidence type="ECO:0000259" key="2">
    <source>
        <dbReference type="Pfam" id="PF17919"/>
    </source>
</evidence>
<dbReference type="EMBL" id="CAJOBA010041423">
    <property type="protein sequence ID" value="CAF4113871.1"/>
    <property type="molecule type" value="Genomic_DNA"/>
</dbReference>
<dbReference type="Proteomes" id="UP000682733">
    <property type="component" value="Unassembled WGS sequence"/>
</dbReference>
<dbReference type="EMBL" id="CAJNOK010019838">
    <property type="protein sequence ID" value="CAF1306669.1"/>
    <property type="molecule type" value="Genomic_DNA"/>
</dbReference>
<dbReference type="InterPro" id="IPR041577">
    <property type="entry name" value="RT_RNaseH_2"/>
</dbReference>
<gene>
    <name evidence="3" type="ORF">OVA965_LOCUS28791</name>
    <name evidence="4" type="ORF">TMI583_LOCUS29553</name>
</gene>
<organism evidence="3 5">
    <name type="scientific">Didymodactylos carnosus</name>
    <dbReference type="NCBI Taxonomy" id="1234261"/>
    <lineage>
        <taxon>Eukaryota</taxon>
        <taxon>Metazoa</taxon>
        <taxon>Spiralia</taxon>
        <taxon>Gnathifera</taxon>
        <taxon>Rotifera</taxon>
        <taxon>Eurotatoria</taxon>
        <taxon>Bdelloidea</taxon>
        <taxon>Philodinida</taxon>
        <taxon>Philodinidae</taxon>
        <taxon>Didymodactylos</taxon>
    </lineage>
</organism>
<proteinExistence type="predicted"/>
<evidence type="ECO:0000313" key="3">
    <source>
        <dbReference type="EMBL" id="CAF1306669.1"/>
    </source>
</evidence>
<dbReference type="Gene3D" id="3.10.20.370">
    <property type="match status" value="1"/>
</dbReference>
<name>A0A8S2ETP6_9BILA</name>
<dbReference type="GO" id="GO:0003824">
    <property type="term" value="F:catalytic activity"/>
    <property type="evidence" value="ECO:0007669"/>
    <property type="project" value="UniProtKB-KW"/>
</dbReference>
<reference evidence="3" key="1">
    <citation type="submission" date="2021-02" db="EMBL/GenBank/DDBJ databases">
        <authorList>
            <person name="Nowell W R."/>
        </authorList>
    </citation>
    <scope>NUCLEOTIDE SEQUENCE</scope>
</reference>
<comment type="caution">
    <text evidence="3">The sequence shown here is derived from an EMBL/GenBank/DDBJ whole genome shotgun (WGS) entry which is preliminary data.</text>
</comment>
<dbReference type="PANTHER" id="PTHR37984:SF5">
    <property type="entry name" value="PROTEIN NYNRIN-LIKE"/>
    <property type="match status" value="1"/>
</dbReference>
<dbReference type="AlphaFoldDB" id="A0A8S2ETP6"/>
<dbReference type="Proteomes" id="UP000677228">
    <property type="component" value="Unassembled WGS sequence"/>
</dbReference>
<dbReference type="SUPFAM" id="SSF56672">
    <property type="entry name" value="DNA/RNA polymerases"/>
    <property type="match status" value="1"/>
</dbReference>
<evidence type="ECO:0000313" key="5">
    <source>
        <dbReference type="Proteomes" id="UP000677228"/>
    </source>
</evidence>
<dbReference type="Gene3D" id="3.10.10.10">
    <property type="entry name" value="HIV Type 1 Reverse Transcriptase, subunit A, domain 1"/>
    <property type="match status" value="1"/>
</dbReference>
<dbReference type="FunFam" id="3.10.20.370:FF:000001">
    <property type="entry name" value="Retrovirus-related Pol polyprotein from transposon 17.6-like protein"/>
    <property type="match status" value="1"/>
</dbReference>
<dbReference type="InterPro" id="IPR050951">
    <property type="entry name" value="Retrovirus_Pol_polyprotein"/>
</dbReference>
<dbReference type="InterPro" id="IPR043502">
    <property type="entry name" value="DNA/RNA_pol_sf"/>
</dbReference>
<dbReference type="Pfam" id="PF17919">
    <property type="entry name" value="RT_RNaseH_2"/>
    <property type="match status" value="1"/>
</dbReference>
<keyword evidence="1" id="KW-0511">Multifunctional enzyme</keyword>
<feature type="domain" description="Reverse transcriptase/retrotransposon-derived protein RNase H-like" evidence="2">
    <location>
        <begin position="265"/>
        <end position="363"/>
    </location>
</feature>
<dbReference type="InterPro" id="IPR043128">
    <property type="entry name" value="Rev_trsase/Diguanyl_cyclase"/>
</dbReference>
<dbReference type="FunFam" id="3.30.70.270:FF:000020">
    <property type="entry name" value="Transposon Tf2-6 polyprotein-like Protein"/>
    <property type="match status" value="1"/>
</dbReference>
<evidence type="ECO:0000313" key="4">
    <source>
        <dbReference type="EMBL" id="CAF4113871.1"/>
    </source>
</evidence>